<dbReference type="GO" id="GO:0051073">
    <property type="term" value="F:adenosylcobinamide-GDP ribazoletransferase activity"/>
    <property type="evidence" value="ECO:0007669"/>
    <property type="project" value="UniProtKB-UniRule"/>
</dbReference>
<evidence type="ECO:0000256" key="6">
    <source>
        <dbReference type="ARBA" id="ARBA00015850"/>
    </source>
</evidence>
<dbReference type="EMBL" id="AP023418">
    <property type="protein sequence ID" value="BCK80379.1"/>
    <property type="molecule type" value="Genomic_DNA"/>
</dbReference>
<dbReference type="EC" id="2.7.8.26" evidence="5 19"/>
<evidence type="ECO:0000256" key="12">
    <source>
        <dbReference type="ARBA" id="ARBA00022989"/>
    </source>
</evidence>
<keyword evidence="10 19" id="KW-0812">Transmembrane</keyword>
<accession>A0A810PVY1</accession>
<comment type="catalytic activity">
    <reaction evidence="17 19">
        <text>alpha-ribazole + adenosylcob(III)inamide-GDP = adenosylcob(III)alamin + GMP + H(+)</text>
        <dbReference type="Rhea" id="RHEA:16049"/>
        <dbReference type="ChEBI" id="CHEBI:10329"/>
        <dbReference type="ChEBI" id="CHEBI:15378"/>
        <dbReference type="ChEBI" id="CHEBI:18408"/>
        <dbReference type="ChEBI" id="CHEBI:58115"/>
        <dbReference type="ChEBI" id="CHEBI:60487"/>
        <dbReference type="EC" id="2.7.8.26"/>
    </reaction>
</comment>
<keyword evidence="21" id="KW-1185">Reference proteome</keyword>
<evidence type="ECO:0000313" key="21">
    <source>
        <dbReference type="Proteomes" id="UP000681035"/>
    </source>
</evidence>
<feature type="transmembrane region" description="Helical" evidence="19">
    <location>
        <begin position="168"/>
        <end position="191"/>
    </location>
</feature>
<dbReference type="KEGG" id="vcop:MM50RIKEN_01420"/>
<reference evidence="20" key="1">
    <citation type="submission" date="2020-09" db="EMBL/GenBank/DDBJ databases">
        <title>New species isolated from human feces.</title>
        <authorList>
            <person name="Kitahara M."/>
            <person name="Shigeno Y."/>
            <person name="Shime M."/>
            <person name="Matsumoto Y."/>
            <person name="Nakamura S."/>
            <person name="Motooka D."/>
            <person name="Fukuoka S."/>
            <person name="Nishikawa H."/>
            <person name="Benno Y."/>
        </authorList>
    </citation>
    <scope>NUCLEOTIDE SEQUENCE</scope>
    <source>
        <strain evidence="20">MM50</strain>
    </source>
</reference>
<dbReference type="GO" id="GO:0008818">
    <property type="term" value="F:cobalamin 5'-phosphate synthase activity"/>
    <property type="evidence" value="ECO:0007669"/>
    <property type="project" value="UniProtKB-UniRule"/>
</dbReference>
<keyword evidence="7 19" id="KW-1003">Cell membrane</keyword>
<dbReference type="Proteomes" id="UP000681035">
    <property type="component" value="Chromosome"/>
</dbReference>
<evidence type="ECO:0000256" key="4">
    <source>
        <dbReference type="ARBA" id="ARBA00010561"/>
    </source>
</evidence>
<dbReference type="InterPro" id="IPR003805">
    <property type="entry name" value="CobS"/>
</dbReference>
<dbReference type="AlphaFoldDB" id="A0A810PVY1"/>
<dbReference type="PANTHER" id="PTHR34148:SF1">
    <property type="entry name" value="ADENOSYLCOBINAMIDE-GDP RIBAZOLETRANSFERASE"/>
    <property type="match status" value="1"/>
</dbReference>
<evidence type="ECO:0000256" key="9">
    <source>
        <dbReference type="ARBA" id="ARBA00022679"/>
    </source>
</evidence>
<feature type="transmembrane region" description="Helical" evidence="19">
    <location>
        <begin position="34"/>
        <end position="55"/>
    </location>
</feature>
<comment type="pathway">
    <text evidence="3 19">Cofactor biosynthesis; adenosylcobalamin biosynthesis; adenosylcobalamin from cob(II)yrinate a,c-diamide: step 7/7.</text>
</comment>
<feature type="transmembrane region" description="Helical" evidence="19">
    <location>
        <begin position="109"/>
        <end position="131"/>
    </location>
</feature>
<comment type="subcellular location">
    <subcellularLocation>
        <location evidence="2 19">Cell membrane</location>
        <topology evidence="2 19">Multi-pass membrane protein</topology>
    </subcellularLocation>
</comment>
<feature type="transmembrane region" description="Helical" evidence="19">
    <location>
        <begin position="137"/>
        <end position="156"/>
    </location>
</feature>
<evidence type="ECO:0000256" key="3">
    <source>
        <dbReference type="ARBA" id="ARBA00004663"/>
    </source>
</evidence>
<evidence type="ECO:0000256" key="13">
    <source>
        <dbReference type="ARBA" id="ARBA00023136"/>
    </source>
</evidence>
<dbReference type="GO" id="GO:0009236">
    <property type="term" value="P:cobalamin biosynthetic process"/>
    <property type="evidence" value="ECO:0007669"/>
    <property type="project" value="UniProtKB-UniRule"/>
</dbReference>
<evidence type="ECO:0000256" key="14">
    <source>
        <dbReference type="ARBA" id="ARBA00025228"/>
    </source>
</evidence>
<proteinExistence type="inferred from homology"/>
<evidence type="ECO:0000256" key="1">
    <source>
        <dbReference type="ARBA" id="ARBA00001946"/>
    </source>
</evidence>
<name>A0A810PVY1_9FIRM</name>
<evidence type="ECO:0000256" key="2">
    <source>
        <dbReference type="ARBA" id="ARBA00004651"/>
    </source>
</evidence>
<dbReference type="RefSeq" id="WP_213541344.1">
    <property type="nucleotide sequence ID" value="NZ_AP023418.1"/>
</dbReference>
<keyword evidence="8 19" id="KW-0169">Cobalamin biosynthesis</keyword>
<evidence type="ECO:0000256" key="10">
    <source>
        <dbReference type="ARBA" id="ARBA00022692"/>
    </source>
</evidence>
<keyword evidence="11 19" id="KW-0460">Magnesium</keyword>
<dbReference type="PANTHER" id="PTHR34148">
    <property type="entry name" value="ADENOSYLCOBINAMIDE-GDP RIBAZOLETRANSFERASE"/>
    <property type="match status" value="1"/>
</dbReference>
<evidence type="ECO:0000313" key="20">
    <source>
        <dbReference type="EMBL" id="BCK80379.1"/>
    </source>
</evidence>
<keyword evidence="12 19" id="KW-1133">Transmembrane helix</keyword>
<dbReference type="GO" id="GO:0005886">
    <property type="term" value="C:plasma membrane"/>
    <property type="evidence" value="ECO:0007669"/>
    <property type="project" value="UniProtKB-SubCell"/>
</dbReference>
<evidence type="ECO:0000256" key="8">
    <source>
        <dbReference type="ARBA" id="ARBA00022573"/>
    </source>
</evidence>
<dbReference type="Pfam" id="PF02654">
    <property type="entry name" value="CobS"/>
    <property type="match status" value="1"/>
</dbReference>
<evidence type="ECO:0000256" key="7">
    <source>
        <dbReference type="ARBA" id="ARBA00022475"/>
    </source>
</evidence>
<comment type="similarity">
    <text evidence="4 19">Belongs to the CobS family.</text>
</comment>
<comment type="function">
    <text evidence="14 19">Joins adenosylcobinamide-GDP and alpha-ribazole to generate adenosylcobalamin (Ado-cobalamin). Also synthesizes adenosylcobalamin 5'-phosphate from adenosylcobinamide-GDP and alpha-ribazole 5'-phosphate.</text>
</comment>
<keyword evidence="9 19" id="KW-0808">Transferase</keyword>
<feature type="transmembrane region" description="Helical" evidence="19">
    <location>
        <begin position="197"/>
        <end position="214"/>
    </location>
</feature>
<evidence type="ECO:0000256" key="15">
    <source>
        <dbReference type="ARBA" id="ARBA00032605"/>
    </source>
</evidence>
<evidence type="ECO:0000256" key="18">
    <source>
        <dbReference type="ARBA" id="ARBA00049504"/>
    </source>
</evidence>
<comment type="cofactor">
    <cofactor evidence="1 19">
        <name>Mg(2+)</name>
        <dbReference type="ChEBI" id="CHEBI:18420"/>
    </cofactor>
</comment>
<evidence type="ECO:0000256" key="11">
    <source>
        <dbReference type="ARBA" id="ARBA00022842"/>
    </source>
</evidence>
<keyword evidence="13 19" id="KW-0472">Membrane</keyword>
<organism evidence="20 21">
    <name type="scientific">Vescimonas coprocola</name>
    <dbReference type="NCBI Taxonomy" id="2714355"/>
    <lineage>
        <taxon>Bacteria</taxon>
        <taxon>Bacillati</taxon>
        <taxon>Bacillota</taxon>
        <taxon>Clostridia</taxon>
        <taxon>Eubacteriales</taxon>
        <taxon>Oscillospiraceae</taxon>
        <taxon>Vescimonas</taxon>
    </lineage>
</organism>
<protein>
    <recommendedName>
        <fullName evidence="6 19">Adenosylcobinamide-GDP ribazoletransferase</fullName>
        <ecNumber evidence="5 19">2.7.8.26</ecNumber>
    </recommendedName>
    <alternativeName>
        <fullName evidence="16 19">Cobalamin synthase</fullName>
    </alternativeName>
    <alternativeName>
        <fullName evidence="15 19">Cobalamin-5'-phosphate synthase</fullName>
    </alternativeName>
</protein>
<sequence>MSEWLDGFSMAWGMFLAIPCPLRRWNEKAREKMLVCLPLVGLAVGGIWLGLYLLLRHAAIGGLYAFLMAALPWLVTGFMHLDGYMDVCDAVLSRRELATRQRILKDSHCGAFAVIGMVLLALCQWSVFLSGSADESLWGLLLIPVATRACAGLAVLKLRPMGTSQYAAMGRHGGYAAALAVLLAAAIAVPLVTDRSFAPLAAAAGYGLAVWYGFRQLDGMNGDISGFALTLGELAGAAVWTLVR</sequence>
<dbReference type="UniPathway" id="UPA00148">
    <property type="reaction ID" value="UER00238"/>
</dbReference>
<comment type="catalytic activity">
    <reaction evidence="18 19">
        <text>alpha-ribazole 5'-phosphate + adenosylcob(III)inamide-GDP = adenosylcob(III)alamin 5'-phosphate + GMP + H(+)</text>
        <dbReference type="Rhea" id="RHEA:23560"/>
        <dbReference type="ChEBI" id="CHEBI:15378"/>
        <dbReference type="ChEBI" id="CHEBI:57918"/>
        <dbReference type="ChEBI" id="CHEBI:58115"/>
        <dbReference type="ChEBI" id="CHEBI:60487"/>
        <dbReference type="ChEBI" id="CHEBI:60493"/>
        <dbReference type="EC" id="2.7.8.26"/>
    </reaction>
</comment>
<feature type="transmembrane region" description="Helical" evidence="19">
    <location>
        <begin position="61"/>
        <end position="81"/>
    </location>
</feature>
<evidence type="ECO:0000256" key="16">
    <source>
        <dbReference type="ARBA" id="ARBA00032853"/>
    </source>
</evidence>
<evidence type="ECO:0000256" key="19">
    <source>
        <dbReference type="HAMAP-Rule" id="MF_00719"/>
    </source>
</evidence>
<evidence type="ECO:0000256" key="17">
    <source>
        <dbReference type="ARBA" id="ARBA00048623"/>
    </source>
</evidence>
<evidence type="ECO:0000256" key="5">
    <source>
        <dbReference type="ARBA" id="ARBA00013200"/>
    </source>
</evidence>
<dbReference type="HAMAP" id="MF_00719">
    <property type="entry name" value="CobS"/>
    <property type="match status" value="1"/>
</dbReference>
<gene>
    <name evidence="19 20" type="primary">cobS</name>
    <name evidence="20" type="ORF">MM50RIKEN_01420</name>
</gene>